<gene>
    <name evidence="11" type="ORF">HYC85_013563</name>
</gene>
<reference evidence="12" key="1">
    <citation type="journal article" date="2020" name="Nat. Commun.">
        <title>Genome assembly of wild tea tree DASZ reveals pedigree and selection history of tea varieties.</title>
        <authorList>
            <person name="Zhang W."/>
            <person name="Zhang Y."/>
            <person name="Qiu H."/>
            <person name="Guo Y."/>
            <person name="Wan H."/>
            <person name="Zhang X."/>
            <person name="Scossa F."/>
            <person name="Alseekh S."/>
            <person name="Zhang Q."/>
            <person name="Wang P."/>
            <person name="Xu L."/>
            <person name="Schmidt M.H."/>
            <person name="Jia X."/>
            <person name="Li D."/>
            <person name="Zhu A."/>
            <person name="Guo F."/>
            <person name="Chen W."/>
            <person name="Ni D."/>
            <person name="Usadel B."/>
            <person name="Fernie A.R."/>
            <person name="Wen W."/>
        </authorList>
    </citation>
    <scope>NUCLEOTIDE SEQUENCE [LARGE SCALE GENOMIC DNA]</scope>
    <source>
        <strain evidence="12">cv. G240</strain>
    </source>
</reference>
<feature type="domain" description="Glycoside hydrolase family 9" evidence="10">
    <location>
        <begin position="32"/>
        <end position="70"/>
    </location>
</feature>
<name>A0A7J7H746_CAMSI</name>
<dbReference type="AlphaFoldDB" id="A0A7J7H746"/>
<dbReference type="InterPro" id="IPR012341">
    <property type="entry name" value="6hp_glycosidase-like_sf"/>
</dbReference>
<evidence type="ECO:0000256" key="3">
    <source>
        <dbReference type="ARBA" id="ARBA00012601"/>
    </source>
</evidence>
<evidence type="ECO:0000259" key="10">
    <source>
        <dbReference type="Pfam" id="PF00759"/>
    </source>
</evidence>
<evidence type="ECO:0000256" key="7">
    <source>
        <dbReference type="ARBA" id="ARBA00023295"/>
    </source>
</evidence>
<dbReference type="EMBL" id="JACBKZ010000006">
    <property type="protein sequence ID" value="KAF5947606.1"/>
    <property type="molecule type" value="Genomic_DNA"/>
</dbReference>
<dbReference type="Gene3D" id="1.50.10.10">
    <property type="match status" value="1"/>
</dbReference>
<keyword evidence="8" id="KW-0624">Polysaccharide degradation</keyword>
<organism evidence="11 12">
    <name type="scientific">Camellia sinensis</name>
    <name type="common">Tea plant</name>
    <name type="synonym">Thea sinensis</name>
    <dbReference type="NCBI Taxonomy" id="4442"/>
    <lineage>
        <taxon>Eukaryota</taxon>
        <taxon>Viridiplantae</taxon>
        <taxon>Streptophyta</taxon>
        <taxon>Embryophyta</taxon>
        <taxon>Tracheophyta</taxon>
        <taxon>Spermatophyta</taxon>
        <taxon>Magnoliopsida</taxon>
        <taxon>eudicotyledons</taxon>
        <taxon>Gunneridae</taxon>
        <taxon>Pentapetalae</taxon>
        <taxon>asterids</taxon>
        <taxon>Ericales</taxon>
        <taxon>Theaceae</taxon>
        <taxon>Camellia</taxon>
    </lineage>
</organism>
<keyword evidence="12" id="KW-1185">Reference proteome</keyword>
<evidence type="ECO:0000256" key="8">
    <source>
        <dbReference type="ARBA" id="ARBA00023326"/>
    </source>
</evidence>
<dbReference type="InterPro" id="IPR001701">
    <property type="entry name" value="Glyco_hydro_9"/>
</dbReference>
<keyword evidence="6" id="KW-0119">Carbohydrate metabolism</keyword>
<keyword evidence="9" id="KW-0732">Signal</keyword>
<feature type="chain" id="PRO_5029868785" description="cellulase" evidence="9">
    <location>
        <begin position="30"/>
        <end position="100"/>
    </location>
</feature>
<dbReference type="GO" id="GO:0030245">
    <property type="term" value="P:cellulose catabolic process"/>
    <property type="evidence" value="ECO:0007669"/>
    <property type="project" value="UniProtKB-KW"/>
</dbReference>
<sequence>MVMRMRKVVRMLLVLLMNVMMMVVNVANSQDYGEALTKSLLFFEGQRSGKLPPSQRITWRKDSALLDGSDLHGLALVQSVIGLNRAVGFVGPTTGLVLKI</sequence>
<evidence type="ECO:0000256" key="6">
    <source>
        <dbReference type="ARBA" id="ARBA00023277"/>
    </source>
</evidence>
<proteinExistence type="inferred from homology"/>
<keyword evidence="7" id="KW-0326">Glycosidase</keyword>
<keyword evidence="4" id="KW-0378">Hydrolase</keyword>
<keyword evidence="5" id="KW-0136">Cellulose degradation</keyword>
<dbReference type="GO" id="GO:0008810">
    <property type="term" value="F:cellulase activity"/>
    <property type="evidence" value="ECO:0007669"/>
    <property type="project" value="UniProtKB-EC"/>
</dbReference>
<dbReference type="SUPFAM" id="SSF48208">
    <property type="entry name" value="Six-hairpin glycosidases"/>
    <property type="match status" value="1"/>
</dbReference>
<dbReference type="Pfam" id="PF00759">
    <property type="entry name" value="Glyco_hydro_9"/>
    <property type="match status" value="1"/>
</dbReference>
<evidence type="ECO:0000313" key="12">
    <source>
        <dbReference type="Proteomes" id="UP000593564"/>
    </source>
</evidence>
<dbReference type="Proteomes" id="UP000593564">
    <property type="component" value="Unassembled WGS sequence"/>
</dbReference>
<comment type="catalytic activity">
    <reaction evidence="1">
        <text>Endohydrolysis of (1-&gt;4)-beta-D-glucosidic linkages in cellulose, lichenin and cereal beta-D-glucans.</text>
        <dbReference type="EC" id="3.2.1.4"/>
    </reaction>
</comment>
<evidence type="ECO:0000256" key="2">
    <source>
        <dbReference type="ARBA" id="ARBA00007072"/>
    </source>
</evidence>
<accession>A0A7J7H746</accession>
<comment type="caution">
    <text evidence="11">The sequence shown here is derived from an EMBL/GenBank/DDBJ whole genome shotgun (WGS) entry which is preliminary data.</text>
</comment>
<reference evidence="11 12" key="2">
    <citation type="submission" date="2020-07" db="EMBL/GenBank/DDBJ databases">
        <title>Genome assembly of wild tea tree DASZ reveals pedigree and selection history of tea varieties.</title>
        <authorList>
            <person name="Zhang W."/>
        </authorList>
    </citation>
    <scope>NUCLEOTIDE SEQUENCE [LARGE SCALE GENOMIC DNA]</scope>
    <source>
        <strain evidence="12">cv. G240</strain>
        <tissue evidence="11">Leaf</tissue>
    </source>
</reference>
<feature type="signal peptide" evidence="9">
    <location>
        <begin position="1"/>
        <end position="29"/>
    </location>
</feature>
<evidence type="ECO:0000313" key="11">
    <source>
        <dbReference type="EMBL" id="KAF5947606.1"/>
    </source>
</evidence>
<evidence type="ECO:0000256" key="5">
    <source>
        <dbReference type="ARBA" id="ARBA00023001"/>
    </source>
</evidence>
<evidence type="ECO:0000256" key="9">
    <source>
        <dbReference type="SAM" id="SignalP"/>
    </source>
</evidence>
<evidence type="ECO:0000256" key="4">
    <source>
        <dbReference type="ARBA" id="ARBA00022801"/>
    </source>
</evidence>
<dbReference type="InterPro" id="IPR008928">
    <property type="entry name" value="6-hairpin_glycosidase_sf"/>
</dbReference>
<protein>
    <recommendedName>
        <fullName evidence="3">cellulase</fullName>
        <ecNumber evidence="3">3.2.1.4</ecNumber>
    </recommendedName>
</protein>
<dbReference type="PANTHER" id="PTHR22298">
    <property type="entry name" value="ENDO-1,4-BETA-GLUCANASE"/>
    <property type="match status" value="1"/>
</dbReference>
<evidence type="ECO:0000256" key="1">
    <source>
        <dbReference type="ARBA" id="ARBA00000966"/>
    </source>
</evidence>
<comment type="similarity">
    <text evidence="2">Belongs to the glycosyl hydrolase 9 (cellulase E) family.</text>
</comment>
<dbReference type="EC" id="3.2.1.4" evidence="3"/>